<dbReference type="EnsemblPlants" id="AVESA.00010b.r2.4CG1327740.1">
    <property type="protein sequence ID" value="AVESA.00010b.r2.4CG1327740.1.CDS"/>
    <property type="gene ID" value="AVESA.00010b.r2.4CG1327740"/>
</dbReference>
<proteinExistence type="predicted"/>
<protein>
    <submittedName>
        <fullName evidence="1">Uncharacterized protein</fullName>
    </submittedName>
</protein>
<reference evidence="1" key="1">
    <citation type="submission" date="2021-05" db="EMBL/GenBank/DDBJ databases">
        <authorList>
            <person name="Scholz U."/>
            <person name="Mascher M."/>
            <person name="Fiebig A."/>
        </authorList>
    </citation>
    <scope>NUCLEOTIDE SEQUENCE [LARGE SCALE GENOMIC DNA]</scope>
</reference>
<evidence type="ECO:0000313" key="1">
    <source>
        <dbReference type="EnsemblPlants" id="AVESA.00010b.r2.4CG1327740.1.CDS"/>
    </source>
</evidence>
<accession>A0ACD5X049</accession>
<organism evidence="1 2">
    <name type="scientific">Avena sativa</name>
    <name type="common">Oat</name>
    <dbReference type="NCBI Taxonomy" id="4498"/>
    <lineage>
        <taxon>Eukaryota</taxon>
        <taxon>Viridiplantae</taxon>
        <taxon>Streptophyta</taxon>
        <taxon>Embryophyta</taxon>
        <taxon>Tracheophyta</taxon>
        <taxon>Spermatophyta</taxon>
        <taxon>Magnoliopsida</taxon>
        <taxon>Liliopsida</taxon>
        <taxon>Poales</taxon>
        <taxon>Poaceae</taxon>
        <taxon>BOP clade</taxon>
        <taxon>Pooideae</taxon>
        <taxon>Poodae</taxon>
        <taxon>Poeae</taxon>
        <taxon>Poeae Chloroplast Group 1 (Aveneae type)</taxon>
        <taxon>Aveninae</taxon>
        <taxon>Avena</taxon>
    </lineage>
</organism>
<keyword evidence="2" id="KW-1185">Reference proteome</keyword>
<sequence length="623" mass="68438">MGKRPPLVILSSSSDDDGGGARCTASRAPPARRTRTPATAPPAKQEPSSSRKKPRRGGSGGRGRRRASDSAPSPSLKAEFDLLSEDFSECLTDLGMSGSMRQTEELWVDKYEPQSLAELAVHKKKVEDVKKWLEEKLEAPKRTFGGLSLVLTGQAGVGKSATVKAIAAEIGADLCEWTTPVPTLWAEHVHANSGLQYVSKLEEFENFVEKIRKYSLLSLTSTGTQRKLIIILIDDIPISSGKASFARLGKCLTGLIQSTQIPTVISLTHYHKSEANDTSMWNSEELESLLHGAGAHKIVFNPVTVSSIKKILTRICKEESSSTTEELVHQIATSSGGDIRHAIMSLQYYCLNPRRLNSALARNATRLDLKGYGTLAPVQDCFLSSVIPSPCGRDETLTLFHALGKFLHNKRETDGDANIDLDSFPLKEELRRNPLKMDAPELILSQAHGKVRTVADFLYENALDFIDDDAIDDAWVVMSYLSDADCLLGGSPITSARWIANESNESDSMSQLIAASVAARGVLFGNAHASPSRWHTIRSPKVWQIERTFRSTKDQICTERFDCSSTSGSRNFSDVVTDFRPSERWIGSHNDMPRNHSSRCGLEGELDGEGNNSEEEEDVIEDC</sequence>
<dbReference type="Proteomes" id="UP001732700">
    <property type="component" value="Chromosome 4C"/>
</dbReference>
<evidence type="ECO:0000313" key="2">
    <source>
        <dbReference type="Proteomes" id="UP001732700"/>
    </source>
</evidence>
<name>A0ACD5X049_AVESA</name>
<reference evidence="1" key="2">
    <citation type="submission" date="2025-09" db="UniProtKB">
        <authorList>
            <consortium name="EnsemblPlants"/>
        </authorList>
    </citation>
    <scope>IDENTIFICATION</scope>
</reference>